<reference evidence="1" key="1">
    <citation type="submission" date="2021-04" db="EMBL/GenBank/DDBJ databases">
        <title>First draft genome resource for Brassicaceae pathogens Fusarium oxysporum f. sp. raphani and Fusarium oxysporum f. sp. rapae.</title>
        <authorList>
            <person name="Asai S."/>
        </authorList>
    </citation>
    <scope>NUCLEOTIDE SEQUENCE</scope>
    <source>
        <strain evidence="1">Tf1208</strain>
    </source>
</reference>
<sequence length="307" mass="34372">MAYLSVPDFDSLPPVKGMPKGCAWGVFDQDSKKDYIGCINFLTPSVVKEAYKEARDGFSVSLNWPLGALFRPGFGRKGLKHKVLSKNCAGGHHGFDDEVEFNTQCSSQWDSLVHYQHQNTQTSYNGFKPTVESLEQSFEKEDVVYPFPTLNHWHDRGGLVGRGILLDYRAYSQTMGIDYNCFDDKRITVEELEQVAEHQGTVLKQGDILLIRTGFTEDISSTGSPEAQANALATHKAVGVEGNERAARWFWNKRFSAVASDALAFEALPPMREDGSEGGIHELGIFALLYTTYSFCRFKNNLFNTQV</sequence>
<gene>
    <name evidence="1" type="ORF">Forpe1208_v009581</name>
</gene>
<dbReference type="PANTHER" id="PTHR34861">
    <property type="match status" value="1"/>
</dbReference>
<accession>A0A8J5TS82</accession>
<evidence type="ECO:0000313" key="2">
    <source>
        <dbReference type="Proteomes" id="UP000694050"/>
    </source>
</evidence>
<proteinExistence type="predicted"/>
<dbReference type="GO" id="GO:0004061">
    <property type="term" value="F:arylformamidase activity"/>
    <property type="evidence" value="ECO:0007669"/>
    <property type="project" value="InterPro"/>
</dbReference>
<dbReference type="GO" id="GO:0019441">
    <property type="term" value="P:L-tryptophan catabolic process to kynurenine"/>
    <property type="evidence" value="ECO:0007669"/>
    <property type="project" value="InterPro"/>
</dbReference>
<dbReference type="Proteomes" id="UP000694050">
    <property type="component" value="Unassembled WGS sequence"/>
</dbReference>
<dbReference type="AlphaFoldDB" id="A0A8J5TS82"/>
<dbReference type="PANTHER" id="PTHR34861:SF10">
    <property type="entry name" value="CYCLASE"/>
    <property type="match status" value="1"/>
</dbReference>
<dbReference type="InterPro" id="IPR007325">
    <property type="entry name" value="KFase/CYL"/>
</dbReference>
<dbReference type="EMBL" id="JAELUQ010000006">
    <property type="protein sequence ID" value="KAG7412685.1"/>
    <property type="molecule type" value="Genomic_DNA"/>
</dbReference>
<organism evidence="1 2">
    <name type="scientific">Fusarium oxysporum f. sp. rapae</name>
    <dbReference type="NCBI Taxonomy" id="485398"/>
    <lineage>
        <taxon>Eukaryota</taxon>
        <taxon>Fungi</taxon>
        <taxon>Dikarya</taxon>
        <taxon>Ascomycota</taxon>
        <taxon>Pezizomycotina</taxon>
        <taxon>Sordariomycetes</taxon>
        <taxon>Hypocreomycetidae</taxon>
        <taxon>Hypocreales</taxon>
        <taxon>Nectriaceae</taxon>
        <taxon>Fusarium</taxon>
        <taxon>Fusarium oxysporum species complex</taxon>
    </lineage>
</organism>
<evidence type="ECO:0008006" key="3">
    <source>
        <dbReference type="Google" id="ProtNLM"/>
    </source>
</evidence>
<protein>
    <recommendedName>
        <fullName evidence="3">Cyclase</fullName>
    </recommendedName>
</protein>
<name>A0A8J5TS82_FUSOX</name>
<evidence type="ECO:0000313" key="1">
    <source>
        <dbReference type="EMBL" id="KAG7412685.1"/>
    </source>
</evidence>
<comment type="caution">
    <text evidence="1">The sequence shown here is derived from an EMBL/GenBank/DDBJ whole genome shotgun (WGS) entry which is preliminary data.</text>
</comment>
<dbReference type="Pfam" id="PF04199">
    <property type="entry name" value="Cyclase"/>
    <property type="match status" value="1"/>
</dbReference>